<feature type="region of interest" description="Disordered" evidence="4">
    <location>
        <begin position="710"/>
        <end position="730"/>
    </location>
</feature>
<dbReference type="OrthoDB" id="341259at2759"/>
<accession>A0A2R5GT09</accession>
<keyword evidence="2 3" id="KW-0040">ANK repeat</keyword>
<feature type="region of interest" description="Disordered" evidence="4">
    <location>
        <begin position="611"/>
        <end position="673"/>
    </location>
</feature>
<organism evidence="5 6">
    <name type="scientific">Hondaea fermentalgiana</name>
    <dbReference type="NCBI Taxonomy" id="2315210"/>
    <lineage>
        <taxon>Eukaryota</taxon>
        <taxon>Sar</taxon>
        <taxon>Stramenopiles</taxon>
        <taxon>Bigyra</taxon>
        <taxon>Labyrinthulomycetes</taxon>
        <taxon>Thraustochytrida</taxon>
        <taxon>Thraustochytriidae</taxon>
        <taxon>Hondaea</taxon>
    </lineage>
</organism>
<feature type="region of interest" description="Disordered" evidence="4">
    <location>
        <begin position="21"/>
        <end position="62"/>
    </location>
</feature>
<feature type="compositionally biased region" description="Basic and acidic residues" evidence="4">
    <location>
        <begin position="658"/>
        <end position="670"/>
    </location>
</feature>
<dbReference type="Gene3D" id="1.25.40.20">
    <property type="entry name" value="Ankyrin repeat-containing domain"/>
    <property type="match status" value="2"/>
</dbReference>
<dbReference type="SUPFAM" id="SSF48403">
    <property type="entry name" value="Ankyrin repeat"/>
    <property type="match status" value="1"/>
</dbReference>
<evidence type="ECO:0000313" key="5">
    <source>
        <dbReference type="EMBL" id="GBG34006.1"/>
    </source>
</evidence>
<evidence type="ECO:0000256" key="3">
    <source>
        <dbReference type="PROSITE-ProRule" id="PRU00023"/>
    </source>
</evidence>
<proteinExistence type="predicted"/>
<dbReference type="InterPro" id="IPR002110">
    <property type="entry name" value="Ankyrin_rpt"/>
</dbReference>
<comment type="caution">
    <text evidence="5">The sequence shown here is derived from an EMBL/GenBank/DDBJ whole genome shotgun (WGS) entry which is preliminary data.</text>
</comment>
<feature type="compositionally biased region" description="Low complexity" evidence="4">
    <location>
        <begin position="126"/>
        <end position="152"/>
    </location>
</feature>
<dbReference type="PANTHER" id="PTHR24166:SF48">
    <property type="entry name" value="PROTEIN VAPYRIN"/>
    <property type="match status" value="1"/>
</dbReference>
<gene>
    <name evidence="5" type="ORF">FCC1311_102292</name>
</gene>
<feature type="region of interest" description="Disordered" evidence="4">
    <location>
        <begin position="789"/>
        <end position="825"/>
    </location>
</feature>
<evidence type="ECO:0000313" key="6">
    <source>
        <dbReference type="Proteomes" id="UP000241890"/>
    </source>
</evidence>
<feature type="compositionally biased region" description="Basic and acidic residues" evidence="4">
    <location>
        <begin position="154"/>
        <end position="166"/>
    </location>
</feature>
<dbReference type="PANTHER" id="PTHR24166">
    <property type="entry name" value="ROLLING PEBBLES, ISOFORM B"/>
    <property type="match status" value="1"/>
</dbReference>
<keyword evidence="1" id="KW-0677">Repeat</keyword>
<feature type="repeat" description="ANK" evidence="3">
    <location>
        <begin position="363"/>
        <end position="395"/>
    </location>
</feature>
<dbReference type="PROSITE" id="PS50297">
    <property type="entry name" value="ANK_REP_REGION"/>
    <property type="match status" value="1"/>
</dbReference>
<dbReference type="InterPro" id="IPR036770">
    <property type="entry name" value="Ankyrin_rpt-contain_sf"/>
</dbReference>
<feature type="region of interest" description="Disordered" evidence="4">
    <location>
        <begin position="121"/>
        <end position="166"/>
    </location>
</feature>
<dbReference type="Pfam" id="PF00023">
    <property type="entry name" value="Ank"/>
    <property type="match status" value="1"/>
</dbReference>
<feature type="compositionally biased region" description="Acidic residues" evidence="4">
    <location>
        <begin position="796"/>
        <end position="806"/>
    </location>
</feature>
<dbReference type="InterPro" id="IPR050889">
    <property type="entry name" value="Dendritic_Spine_Reg/Scaffold"/>
</dbReference>
<dbReference type="InParanoid" id="A0A2R5GT09"/>
<evidence type="ECO:0000256" key="4">
    <source>
        <dbReference type="SAM" id="MobiDB-lite"/>
    </source>
</evidence>
<dbReference type="Proteomes" id="UP000241890">
    <property type="component" value="Unassembled WGS sequence"/>
</dbReference>
<dbReference type="SMART" id="SM00248">
    <property type="entry name" value="ANK"/>
    <property type="match status" value="4"/>
</dbReference>
<dbReference type="AlphaFoldDB" id="A0A2R5GT09"/>
<protein>
    <submittedName>
        <fullName evidence="5">Uncharacterized protein</fullName>
    </submittedName>
</protein>
<dbReference type="PROSITE" id="PS50088">
    <property type="entry name" value="ANK_REPEAT"/>
    <property type="match status" value="1"/>
</dbReference>
<dbReference type="EMBL" id="BEYU01000177">
    <property type="protein sequence ID" value="GBG34006.1"/>
    <property type="molecule type" value="Genomic_DNA"/>
</dbReference>
<keyword evidence="6" id="KW-1185">Reference proteome</keyword>
<sequence length="1019" mass="112416">MVAGGGDGGFRMAARRRSSGLLNSLRGGEEQGAGAGAGTDEEARAAETGAQGTGGHHGTSMGRSFVGAIRRRSLAAKSWHVRGSSHNNNSRQNERSQRSSLPRRGKRKNLSVRFDVDIIAEDGTRRSSSGSSESSGDGTESSLSVGGLLVGSPSRDKADPDTDGVRSEVGDYLREMFSNDGSSVFSADDAEAAFLFEPSPDPEILLEQFRVASAHSDAFFVNRILDFEHEQVTKTRFGMLEYLIPPAEKAKALALAMLSGKVEVYRALEPSTSVLEADAWLDNVHPHSRCACDSHRGLLLVRLVRSGDGNMTRAALKAGLDPNTRICDGNTRRMLWHDFPVPPRNIATRNFVREPSKLEATFEKSTPLSSAASTNDIRMLNLLLEFGADPTLENYSAFGVAARFGHTGFLERLLNLYSVRIADPSDEHFVVMQQASTVALKDASAAGQEATVDWILRRLQHTFEWGSPRVSSLERRSTFRAVSLRRATEPSQTSFKGPLKSRRRHTTTAALPAPKQQVAEVLDMALEELIEEGIEPGASLRFSIAQGIALITNLQKSRFAEFAPQQLLRFYVLATSDTQMPTGEDIVSVLLDCGLAQYLAGVETKVRKTASGRYSATPMPSEHPETDEAHAAAVTDDDDDDDARERRASQQQQQQPVREQRVVERTHADHATSVQARMQTSLRVVANVTSRLWQTAVAYSKEITGATGSMKLPFTPNATPSPETPGPVATDKERHSAVFTAVQRGHRVVLQLLLGLCNDERVEHLLTEAVRYDQEDMARMLLEEIRTRAERKAASEEDDNSSDPDATEVKDDSSASDSEDWERHELSSSGVPNVVLRSAWRAALCVGHIRMADLLLDYGVEPRRRDVRDVLSIIALSSDRAELMSVGYILDSPLTSALLFDSDLSTILYEGVNDDQPNFLPLKDMLAHAPFAFAEVRHLRRILHRSCGQTHNENWRLLTELCVKNMHLSDVYSEDLDRELPKLLTEAEALPDVHVSVLTFLMQICKDHHHEDGDDDRWI</sequence>
<evidence type="ECO:0000256" key="1">
    <source>
        <dbReference type="ARBA" id="ARBA00022737"/>
    </source>
</evidence>
<evidence type="ECO:0000256" key="2">
    <source>
        <dbReference type="ARBA" id="ARBA00023043"/>
    </source>
</evidence>
<reference evidence="5 6" key="1">
    <citation type="submission" date="2017-12" db="EMBL/GenBank/DDBJ databases">
        <title>Sequencing, de novo assembly and annotation of complete genome of a new Thraustochytrid species, strain FCC1311.</title>
        <authorList>
            <person name="Sedici K."/>
            <person name="Godart F."/>
            <person name="Aiese Cigliano R."/>
            <person name="Sanseverino W."/>
            <person name="Barakat M."/>
            <person name="Ortet P."/>
            <person name="Marechal E."/>
            <person name="Cagnac O."/>
            <person name="Amato A."/>
        </authorList>
    </citation>
    <scope>NUCLEOTIDE SEQUENCE [LARGE SCALE GENOMIC DNA]</scope>
</reference>
<feature type="region of interest" description="Disordered" evidence="4">
    <location>
        <begin position="489"/>
        <end position="508"/>
    </location>
</feature>
<feature type="region of interest" description="Disordered" evidence="4">
    <location>
        <begin position="77"/>
        <end position="107"/>
    </location>
</feature>
<name>A0A2R5GT09_9STRA</name>